<dbReference type="InterPro" id="IPR025164">
    <property type="entry name" value="Toastrack_DUF4097"/>
</dbReference>
<protein>
    <submittedName>
        <fullName evidence="3">DUF4097 family beta strand repeat protein</fullName>
    </submittedName>
</protein>
<keyword evidence="1" id="KW-0472">Membrane</keyword>
<keyword evidence="1" id="KW-0812">Transmembrane</keyword>
<evidence type="ECO:0000259" key="2">
    <source>
        <dbReference type="Pfam" id="PF13349"/>
    </source>
</evidence>
<evidence type="ECO:0000313" key="3">
    <source>
        <dbReference type="EMBL" id="HIQ64773.1"/>
    </source>
</evidence>
<accession>A0A9D1CKQ7</accession>
<dbReference type="EMBL" id="DVFU01000066">
    <property type="protein sequence ID" value="HIQ64773.1"/>
    <property type="molecule type" value="Genomic_DNA"/>
</dbReference>
<feature type="transmembrane region" description="Helical" evidence="1">
    <location>
        <begin position="12"/>
        <end position="38"/>
    </location>
</feature>
<comment type="caution">
    <text evidence="3">The sequence shown here is derived from an EMBL/GenBank/DDBJ whole genome shotgun (WGS) entry which is preliminary data.</text>
</comment>
<reference evidence="3" key="2">
    <citation type="journal article" date="2021" name="PeerJ">
        <title>Extensive microbial diversity within the chicken gut microbiome revealed by metagenomics and culture.</title>
        <authorList>
            <person name="Gilroy R."/>
            <person name="Ravi A."/>
            <person name="Getino M."/>
            <person name="Pursley I."/>
            <person name="Horton D.L."/>
            <person name="Alikhan N.F."/>
            <person name="Baker D."/>
            <person name="Gharbi K."/>
            <person name="Hall N."/>
            <person name="Watson M."/>
            <person name="Adriaenssens E.M."/>
            <person name="Foster-Nyarko E."/>
            <person name="Jarju S."/>
            <person name="Secka A."/>
            <person name="Antonio M."/>
            <person name="Oren A."/>
            <person name="Chaudhuri R.R."/>
            <person name="La Ragione R."/>
            <person name="Hildebrand F."/>
            <person name="Pallen M.J."/>
        </authorList>
    </citation>
    <scope>NUCLEOTIDE SEQUENCE</scope>
    <source>
        <strain evidence="3">CHK165-10780</strain>
    </source>
</reference>
<gene>
    <name evidence="3" type="ORF">IAC85_03445</name>
</gene>
<dbReference type="AlphaFoldDB" id="A0A9D1CKQ7"/>
<proteinExistence type="predicted"/>
<organism evidence="3 4">
    <name type="scientific">Candidatus Faecenecus gallistercoris</name>
    <dbReference type="NCBI Taxonomy" id="2840793"/>
    <lineage>
        <taxon>Bacteria</taxon>
        <taxon>Bacillati</taxon>
        <taxon>Bacillota</taxon>
        <taxon>Bacillota incertae sedis</taxon>
        <taxon>Candidatus Faecenecus</taxon>
    </lineage>
</organism>
<dbReference type="Proteomes" id="UP000886725">
    <property type="component" value="Unassembled WGS sequence"/>
</dbReference>
<dbReference type="Pfam" id="PF13349">
    <property type="entry name" value="DUF4097"/>
    <property type="match status" value="1"/>
</dbReference>
<name>A0A9D1CKQ7_9FIRM</name>
<keyword evidence="1" id="KW-1133">Transmembrane helix</keyword>
<feature type="domain" description="DUF4097" evidence="2">
    <location>
        <begin position="61"/>
        <end position="229"/>
    </location>
</feature>
<evidence type="ECO:0000256" key="1">
    <source>
        <dbReference type="SAM" id="Phobius"/>
    </source>
</evidence>
<reference evidence="3" key="1">
    <citation type="submission" date="2020-10" db="EMBL/GenBank/DDBJ databases">
        <authorList>
            <person name="Gilroy R."/>
        </authorList>
    </citation>
    <scope>NUCLEOTIDE SEQUENCE</scope>
    <source>
        <strain evidence="3">CHK165-10780</strain>
    </source>
</reference>
<sequence length="266" mass="28267">MTSAQRVIKAIAVGFAIFLIVLIFSSILIGLSMVGHIFGLYHDVSKELTVVLETDYAVSNLEIDVSTADLELVLGSRLMVSSTDSNVRAYIENGTLYVEEDDFDWFDTINDQVIVQVPTEYLDFVSIDAGAGKVSLSSLKFSKLDLSLGAGNVSLRSVIVTDEVEMDGGAGKVTIEDASFHNFSYDGGVGEFEFTGTLTGSNDLDSGIGTMTLHLNDSEEEYTFILSTGIGSVSLNQKGCSSGTYGSGPTNVQVDGGIGSIAIETM</sequence>
<evidence type="ECO:0000313" key="4">
    <source>
        <dbReference type="Proteomes" id="UP000886725"/>
    </source>
</evidence>